<feature type="compositionally biased region" description="Low complexity" evidence="1">
    <location>
        <begin position="189"/>
        <end position="200"/>
    </location>
</feature>
<feature type="compositionally biased region" description="Low complexity" evidence="1">
    <location>
        <begin position="106"/>
        <end position="119"/>
    </location>
</feature>
<feature type="compositionally biased region" description="Basic and acidic residues" evidence="1">
    <location>
        <begin position="280"/>
        <end position="291"/>
    </location>
</feature>
<feature type="region of interest" description="Disordered" evidence="1">
    <location>
        <begin position="1"/>
        <end position="410"/>
    </location>
</feature>
<organism evidence="2 3">
    <name type="scientific">Parastrongyloides trichosuri</name>
    <name type="common">Possum-specific nematode worm</name>
    <dbReference type="NCBI Taxonomy" id="131310"/>
    <lineage>
        <taxon>Eukaryota</taxon>
        <taxon>Metazoa</taxon>
        <taxon>Ecdysozoa</taxon>
        <taxon>Nematoda</taxon>
        <taxon>Chromadorea</taxon>
        <taxon>Rhabditida</taxon>
        <taxon>Tylenchina</taxon>
        <taxon>Panagrolaimomorpha</taxon>
        <taxon>Strongyloidoidea</taxon>
        <taxon>Strongyloididae</taxon>
        <taxon>Parastrongyloides</taxon>
    </lineage>
</organism>
<sequence>VRFGRPAGPPDDGRHPDRHGQGRSQGPAGHASGGRPHPGPGRGVLRRLWDAARGLRTGRRRAPAAPVPHGPGHPRILRRPYGRAPDCRSAADRRARHRGSARRRGGPALAAGAACPSGDLGLQHAESGRPQPAARHPGASADLQDGLHHADRPGRPRAGPARRAVRREQLPGQTLHHRPAEREAGSGAGRAARARGAGRSLCVVRSRRRADDGSGQLRGPVPARPGGGGRGDEPLPAARRRRGRERGQPPLRRLSDGSPDQRRAEGGRSARAAGGQAVRRRPDVRRPDGHRVGQRRLRREVSGGRGHSRRQPQSEGRRRASYSLLAGQRSGAQSRPAGRHGGGVVGHPRRDRGGGRAGVRGAAPTARRDAAGLSDAQPELRRPDPAGRGAGRSGPGRGRGSADGHRPGRP</sequence>
<dbReference type="WBParaSite" id="PTRK_0001649600.1">
    <property type="protein sequence ID" value="PTRK_0001649600.1"/>
    <property type="gene ID" value="PTRK_0001649600"/>
</dbReference>
<feature type="compositionally biased region" description="Basic and acidic residues" evidence="1">
    <location>
        <begin position="11"/>
        <end position="20"/>
    </location>
</feature>
<evidence type="ECO:0000313" key="2">
    <source>
        <dbReference type="Proteomes" id="UP000038045"/>
    </source>
</evidence>
<feature type="compositionally biased region" description="Basic and acidic residues" evidence="1">
    <location>
        <begin position="145"/>
        <end position="154"/>
    </location>
</feature>
<keyword evidence="2" id="KW-1185">Reference proteome</keyword>
<accession>A0A0N5A4E0</accession>
<feature type="compositionally biased region" description="Low complexity" evidence="1">
    <location>
        <begin position="26"/>
        <end position="35"/>
    </location>
</feature>
<evidence type="ECO:0000256" key="1">
    <source>
        <dbReference type="SAM" id="MobiDB-lite"/>
    </source>
</evidence>
<name>A0A0N5A4E0_PARTI</name>
<dbReference type="Proteomes" id="UP000038045">
    <property type="component" value="Unplaced"/>
</dbReference>
<dbReference type="AlphaFoldDB" id="A0A0N5A4E0"/>
<reference evidence="3" key="1">
    <citation type="submission" date="2016-03" db="UniProtKB">
        <authorList>
            <consortium name="WormBaseParasite"/>
        </authorList>
    </citation>
    <scope>IDENTIFICATION</scope>
</reference>
<feature type="compositionally biased region" description="Basic residues" evidence="1">
    <location>
        <begin position="94"/>
        <end position="105"/>
    </location>
</feature>
<feature type="compositionally biased region" description="Basic and acidic residues" evidence="1">
    <location>
        <begin position="253"/>
        <end position="268"/>
    </location>
</feature>
<evidence type="ECO:0000313" key="3">
    <source>
        <dbReference type="WBParaSite" id="PTRK_0001649600.1"/>
    </source>
</evidence>
<feature type="compositionally biased region" description="Gly residues" evidence="1">
    <location>
        <begin position="388"/>
        <end position="399"/>
    </location>
</feature>
<proteinExistence type="predicted"/>
<feature type="compositionally biased region" description="Basic and acidic residues" evidence="1">
    <location>
        <begin position="400"/>
        <end position="410"/>
    </location>
</feature>
<protein>
    <submittedName>
        <fullName evidence="3">DNA-directed DNA polymerase</fullName>
    </submittedName>
</protein>